<dbReference type="EMBL" id="BAABGJ010000012">
    <property type="protein sequence ID" value="GAA4337967.1"/>
    <property type="molecule type" value="Genomic_DNA"/>
</dbReference>
<name>A0ABP8HDS6_9BURK</name>
<comment type="caution">
    <text evidence="1">The sequence shown here is derived from an EMBL/GenBank/DDBJ whole genome shotgun (WGS) entry which is preliminary data.</text>
</comment>
<gene>
    <name evidence="1" type="ORF">GCM10023165_16370</name>
</gene>
<sequence>MEAAISDGVHKLYIQDFAKAGLSDASARLLFADAGVESLDVVQVGDQLVPVGDRMKTLPRERSVTLEQRREQSFEEAPKRPRFLLMEFKL</sequence>
<evidence type="ECO:0000313" key="2">
    <source>
        <dbReference type="Proteomes" id="UP001500975"/>
    </source>
</evidence>
<evidence type="ECO:0000313" key="1">
    <source>
        <dbReference type="EMBL" id="GAA4337967.1"/>
    </source>
</evidence>
<organism evidence="1 2">
    <name type="scientific">Variovorax defluvii</name>
    <dbReference type="NCBI Taxonomy" id="913761"/>
    <lineage>
        <taxon>Bacteria</taxon>
        <taxon>Pseudomonadati</taxon>
        <taxon>Pseudomonadota</taxon>
        <taxon>Betaproteobacteria</taxon>
        <taxon>Burkholderiales</taxon>
        <taxon>Comamonadaceae</taxon>
        <taxon>Variovorax</taxon>
    </lineage>
</organism>
<dbReference type="RefSeq" id="WP_345537116.1">
    <property type="nucleotide sequence ID" value="NZ_BAABGJ010000012.1"/>
</dbReference>
<accession>A0ABP8HDS6</accession>
<dbReference type="Proteomes" id="UP001500975">
    <property type="component" value="Unassembled WGS sequence"/>
</dbReference>
<keyword evidence="2" id="KW-1185">Reference proteome</keyword>
<reference evidence="2" key="1">
    <citation type="journal article" date="2019" name="Int. J. Syst. Evol. Microbiol.">
        <title>The Global Catalogue of Microorganisms (GCM) 10K type strain sequencing project: providing services to taxonomists for standard genome sequencing and annotation.</title>
        <authorList>
            <consortium name="The Broad Institute Genomics Platform"/>
            <consortium name="The Broad Institute Genome Sequencing Center for Infectious Disease"/>
            <person name="Wu L."/>
            <person name="Ma J."/>
        </authorList>
    </citation>
    <scope>NUCLEOTIDE SEQUENCE [LARGE SCALE GENOMIC DNA]</scope>
    <source>
        <strain evidence="2">JCM 17804</strain>
    </source>
</reference>
<protein>
    <submittedName>
        <fullName evidence="1">Uncharacterized protein</fullName>
    </submittedName>
</protein>
<dbReference type="PROSITE" id="PS00012">
    <property type="entry name" value="PHOSPHOPANTETHEINE"/>
    <property type="match status" value="1"/>
</dbReference>
<dbReference type="InterPro" id="IPR006162">
    <property type="entry name" value="Ppantetheine_attach_site"/>
</dbReference>
<proteinExistence type="predicted"/>